<dbReference type="PATRIC" id="fig|1139996.3.peg.599"/>
<evidence type="ECO:0000313" key="2">
    <source>
        <dbReference type="EMBL" id="EOT29916.1"/>
    </source>
</evidence>
<evidence type="ECO:0000313" key="3">
    <source>
        <dbReference type="Proteomes" id="UP000014136"/>
    </source>
</evidence>
<name>S0NGA0_9ENTE</name>
<dbReference type="AlphaFoldDB" id="S0NGA0"/>
<dbReference type="Pfam" id="PF00302">
    <property type="entry name" value="CAT"/>
    <property type="match status" value="1"/>
</dbReference>
<comment type="caution">
    <text evidence="2">The sequence shown here is derived from an EMBL/GenBank/DDBJ whole genome shotgun (WGS) entry which is preliminary data.</text>
</comment>
<organism evidence="2 3">
    <name type="scientific">Enterococcus saccharolyticus subsp. saccharolyticus ATCC 43076</name>
    <dbReference type="NCBI Taxonomy" id="1139996"/>
    <lineage>
        <taxon>Bacteria</taxon>
        <taxon>Bacillati</taxon>
        <taxon>Bacillota</taxon>
        <taxon>Bacilli</taxon>
        <taxon>Lactobacillales</taxon>
        <taxon>Enterococcaceae</taxon>
        <taxon>Enterococcus</taxon>
    </lineage>
</organism>
<feature type="active site" description="Proton acceptor" evidence="1">
    <location>
        <position position="188"/>
    </location>
</feature>
<protein>
    <recommendedName>
        <fullName evidence="4">Chloramphenicol acetyltransferase</fullName>
    </recommendedName>
</protein>
<dbReference type="SMART" id="SM01059">
    <property type="entry name" value="CAT"/>
    <property type="match status" value="1"/>
</dbReference>
<dbReference type="STRING" id="41997.RV16_GL001811"/>
<dbReference type="OrthoDB" id="9801766at2"/>
<dbReference type="HOGENOM" id="CLU_093121_0_0_9"/>
<dbReference type="Gene3D" id="3.30.559.10">
    <property type="entry name" value="Chloramphenicol acetyltransferase-like domain"/>
    <property type="match status" value="1"/>
</dbReference>
<dbReference type="RefSeq" id="WP_016174414.1">
    <property type="nucleotide sequence ID" value="NZ_KE136389.1"/>
</dbReference>
<evidence type="ECO:0008006" key="4">
    <source>
        <dbReference type="Google" id="ProtNLM"/>
    </source>
</evidence>
<dbReference type="Proteomes" id="UP000014136">
    <property type="component" value="Unassembled WGS sequence"/>
</dbReference>
<dbReference type="PANTHER" id="PTHR38474:SF2">
    <property type="entry name" value="CHLORAMPHENICOL ACETYLTRANSFERASE"/>
    <property type="match status" value="1"/>
</dbReference>
<accession>S0NGA0</accession>
<dbReference type="PIRSF" id="PIRSF000440">
    <property type="entry name" value="CAT"/>
    <property type="match status" value="1"/>
</dbReference>
<reference evidence="2 3" key="1">
    <citation type="submission" date="2013-03" db="EMBL/GenBank/DDBJ databases">
        <title>The Genome Sequence of Enterococcus saccharolyticus ATCC_43076 (Illumina only assembly).</title>
        <authorList>
            <consortium name="The Broad Institute Genomics Platform"/>
            <consortium name="The Broad Institute Genome Sequencing Center for Infectious Disease"/>
            <person name="Earl A."/>
            <person name="Russ C."/>
            <person name="Gilmore M."/>
            <person name="Surin D."/>
            <person name="Walker B."/>
            <person name="Young S."/>
            <person name="Zeng Q."/>
            <person name="Gargeya S."/>
            <person name="Fitzgerald M."/>
            <person name="Haas B."/>
            <person name="Abouelleil A."/>
            <person name="Allen A.W."/>
            <person name="Alvarado L."/>
            <person name="Arachchi H.M."/>
            <person name="Berlin A.M."/>
            <person name="Chapman S.B."/>
            <person name="Gainer-Dewar J."/>
            <person name="Goldberg J."/>
            <person name="Griggs A."/>
            <person name="Gujja S."/>
            <person name="Hansen M."/>
            <person name="Howarth C."/>
            <person name="Imamovic A."/>
            <person name="Ireland A."/>
            <person name="Larimer J."/>
            <person name="McCowan C."/>
            <person name="Murphy C."/>
            <person name="Pearson M."/>
            <person name="Poon T.W."/>
            <person name="Priest M."/>
            <person name="Roberts A."/>
            <person name="Saif S."/>
            <person name="Shea T."/>
            <person name="Sisk P."/>
            <person name="Sykes S."/>
            <person name="Wortman J."/>
            <person name="Nusbaum C."/>
            <person name="Birren B."/>
        </authorList>
    </citation>
    <scope>NUCLEOTIDE SEQUENCE [LARGE SCALE GENOMIC DNA]</scope>
    <source>
        <strain evidence="2 3">ATCC 43076</strain>
    </source>
</reference>
<dbReference type="GO" id="GO:0008811">
    <property type="term" value="F:chloramphenicol O-acetyltransferase activity"/>
    <property type="evidence" value="ECO:0007669"/>
    <property type="project" value="InterPro"/>
</dbReference>
<dbReference type="InterPro" id="IPR001707">
    <property type="entry name" value="Cmp_AcTrfase"/>
</dbReference>
<proteinExistence type="predicted"/>
<gene>
    <name evidence="2" type="ORF">OMQ_00608</name>
</gene>
<dbReference type="PANTHER" id="PTHR38474">
    <property type="entry name" value="SLR0299 PROTEIN"/>
    <property type="match status" value="1"/>
</dbReference>
<evidence type="ECO:0000256" key="1">
    <source>
        <dbReference type="PIRSR" id="PIRSR000440-1"/>
    </source>
</evidence>
<keyword evidence="3" id="KW-1185">Reference proteome</keyword>
<dbReference type="eggNOG" id="COG4845">
    <property type="taxonomic scope" value="Bacteria"/>
</dbReference>
<sequence length="215" mass="25674">MTFTHIDIETWQRKEYYLHYRNHRCTYSLTENIDITKLKQELKKRKQKIYPALIYMITTIVNQQKEFRMSKNDSQELGYWDTMIPSYTILNQNQTFSSIWTEYTTSFPDFYTAYTQDIATYANLNTLSPKPHEPLNTFNISSVPWIDFTSFHLNIYDEGEYLLPIFTIGKFIHADNKVFMPLAIQVNHAVCDGFHVGQWLTKLQQFADKYQDWID</sequence>
<dbReference type="InterPro" id="IPR023213">
    <property type="entry name" value="CAT-like_dom_sf"/>
</dbReference>
<dbReference type="EMBL" id="AHYT01000002">
    <property type="protein sequence ID" value="EOT29916.1"/>
    <property type="molecule type" value="Genomic_DNA"/>
</dbReference>
<dbReference type="SUPFAM" id="SSF52777">
    <property type="entry name" value="CoA-dependent acyltransferases"/>
    <property type="match status" value="1"/>
</dbReference>
<dbReference type="NCBIfam" id="NF000491">
    <property type="entry name" value="chloram_CatA"/>
    <property type="match status" value="1"/>
</dbReference>